<keyword evidence="1" id="KW-0862">Zinc</keyword>
<feature type="domain" description="B box-type" evidence="2">
    <location>
        <begin position="55"/>
        <end position="105"/>
    </location>
</feature>
<proteinExistence type="predicted"/>
<dbReference type="SUPFAM" id="SSF57845">
    <property type="entry name" value="B-box zinc-binding domain"/>
    <property type="match status" value="1"/>
</dbReference>
<evidence type="ECO:0000313" key="3">
    <source>
        <dbReference type="EMBL" id="CAG2229218.1"/>
    </source>
</evidence>
<dbReference type="InterPro" id="IPR000315">
    <property type="entry name" value="Znf_B-box"/>
</dbReference>
<gene>
    <name evidence="3" type="ORF">MEDL_42114</name>
</gene>
<dbReference type="OrthoDB" id="6088471at2759"/>
<name>A0A8S3T6S2_MYTED</name>
<dbReference type="InterPro" id="IPR047153">
    <property type="entry name" value="TRIM45/56/19-like"/>
</dbReference>
<dbReference type="Pfam" id="PF22586">
    <property type="entry name" value="ANCHR-like_BBOX"/>
    <property type="match status" value="1"/>
</dbReference>
<dbReference type="EMBL" id="CAJPWZ010002017">
    <property type="protein sequence ID" value="CAG2229218.1"/>
    <property type="molecule type" value="Genomic_DNA"/>
</dbReference>
<dbReference type="PROSITE" id="PS50119">
    <property type="entry name" value="ZF_BBOX"/>
    <property type="match status" value="1"/>
</dbReference>
<keyword evidence="1" id="KW-0479">Metal-binding</keyword>
<keyword evidence="4" id="KW-1185">Reference proteome</keyword>
<protein>
    <recommendedName>
        <fullName evidence="2">B box-type domain-containing protein</fullName>
    </recommendedName>
</protein>
<dbReference type="Proteomes" id="UP000683360">
    <property type="component" value="Unassembled WGS sequence"/>
</dbReference>
<dbReference type="CDD" id="cd19757">
    <property type="entry name" value="Bbox1"/>
    <property type="match status" value="1"/>
</dbReference>
<dbReference type="Gene3D" id="3.30.160.60">
    <property type="entry name" value="Classic Zinc Finger"/>
    <property type="match status" value="1"/>
</dbReference>
<evidence type="ECO:0000256" key="1">
    <source>
        <dbReference type="PROSITE-ProRule" id="PRU00024"/>
    </source>
</evidence>
<keyword evidence="1" id="KW-0863">Zinc-finger</keyword>
<dbReference type="PANTHER" id="PTHR25462:SF296">
    <property type="entry name" value="MEIOTIC P26, ISOFORM F"/>
    <property type="match status" value="1"/>
</dbReference>
<comment type="caution">
    <text evidence="3">The sequence shown here is derived from an EMBL/GenBank/DDBJ whole genome shotgun (WGS) entry which is preliminary data.</text>
</comment>
<sequence length="357" mass="41472">MLCLRSQSCDLKRNYCHLHTFADVFFIQSLCVSFVNKYCETDLQGKPIRNMASSLQQQLCDICVNQHITENATVRCPECEEYFCEKCKIHHGIAKASSKHETISIENELKLPKFVQNIKINCSDHNERFVLYCDDHGVPCCTQCLHYAHSGCRNLTPFQNVLHNVKDSPLFMDLETTLTDLMTNITKIIEDRIENLHDLAEQKMRSAKKIKMARDDLNTYFDKLEANLNIDIEKTFTENDFRIQNILEHFEFRKSKVHEMQEDVNIVKSIASDFQSFMAIRELTKVANTIETELQDFFERGTFHWIEISNSTPILQSVKDNLKSFGKPYVRVIPTKIKLNVQKNSGSTTYRTNENFG</sequence>
<dbReference type="CDD" id="cd19776">
    <property type="entry name" value="Bbox2_TRIM25_C-IV"/>
    <property type="match status" value="1"/>
</dbReference>
<accession>A0A8S3T6S2</accession>
<evidence type="ECO:0000313" key="4">
    <source>
        <dbReference type="Proteomes" id="UP000683360"/>
    </source>
</evidence>
<reference evidence="3" key="1">
    <citation type="submission" date="2021-03" db="EMBL/GenBank/DDBJ databases">
        <authorList>
            <person name="Bekaert M."/>
        </authorList>
    </citation>
    <scope>NUCLEOTIDE SEQUENCE</scope>
</reference>
<evidence type="ECO:0000259" key="2">
    <source>
        <dbReference type="PROSITE" id="PS50119"/>
    </source>
</evidence>
<dbReference type="AlphaFoldDB" id="A0A8S3T6S2"/>
<dbReference type="PANTHER" id="PTHR25462">
    <property type="entry name" value="BONUS, ISOFORM C-RELATED"/>
    <property type="match status" value="1"/>
</dbReference>
<dbReference type="GO" id="GO:0008270">
    <property type="term" value="F:zinc ion binding"/>
    <property type="evidence" value="ECO:0007669"/>
    <property type="project" value="UniProtKB-KW"/>
</dbReference>
<organism evidence="3 4">
    <name type="scientific">Mytilus edulis</name>
    <name type="common">Blue mussel</name>
    <dbReference type="NCBI Taxonomy" id="6550"/>
    <lineage>
        <taxon>Eukaryota</taxon>
        <taxon>Metazoa</taxon>
        <taxon>Spiralia</taxon>
        <taxon>Lophotrochozoa</taxon>
        <taxon>Mollusca</taxon>
        <taxon>Bivalvia</taxon>
        <taxon>Autobranchia</taxon>
        <taxon>Pteriomorphia</taxon>
        <taxon>Mytilida</taxon>
        <taxon>Mytiloidea</taxon>
        <taxon>Mytilidae</taxon>
        <taxon>Mytilinae</taxon>
        <taxon>Mytilus</taxon>
    </lineage>
</organism>